<dbReference type="Pfam" id="PF13649">
    <property type="entry name" value="Methyltransf_25"/>
    <property type="match status" value="1"/>
</dbReference>
<dbReference type="EMBL" id="MU254029">
    <property type="protein sequence ID" value="KAG9242851.1"/>
    <property type="molecule type" value="Genomic_DNA"/>
</dbReference>
<name>A0A9P8CF10_9HELO</name>
<dbReference type="Proteomes" id="UP000887226">
    <property type="component" value="Unassembled WGS sequence"/>
</dbReference>
<dbReference type="CDD" id="cd02440">
    <property type="entry name" value="AdoMet_MTases"/>
    <property type="match status" value="1"/>
</dbReference>
<dbReference type="Gene3D" id="3.40.50.150">
    <property type="entry name" value="Vaccinia Virus protein VP39"/>
    <property type="match status" value="1"/>
</dbReference>
<accession>A0A9P8CF10</accession>
<proteinExistence type="predicted"/>
<evidence type="ECO:0000313" key="3">
    <source>
        <dbReference type="Proteomes" id="UP000887226"/>
    </source>
</evidence>
<dbReference type="InterPro" id="IPR029063">
    <property type="entry name" value="SAM-dependent_MTases_sf"/>
</dbReference>
<feature type="non-terminal residue" evidence="2">
    <location>
        <position position="1"/>
    </location>
</feature>
<dbReference type="AlphaFoldDB" id="A0A9P8CF10"/>
<comment type="caution">
    <text evidence="2">The sequence shown here is derived from an EMBL/GenBank/DDBJ whole genome shotgun (WGS) entry which is preliminary data.</text>
</comment>
<feature type="domain" description="Methyltransferase" evidence="1">
    <location>
        <begin position="31"/>
        <end position="120"/>
    </location>
</feature>
<evidence type="ECO:0000259" key="1">
    <source>
        <dbReference type="Pfam" id="PF13649"/>
    </source>
</evidence>
<protein>
    <recommendedName>
        <fullName evidence="1">Methyltransferase domain-containing protein</fullName>
    </recommendedName>
</protein>
<sequence length="127" mass="13915">YTQGYSQFTLTTHLSRTADFLLPHIKKGEHILDIGCDLGTITTGFWQYATEGTIICIDDSPNFLGKVRSLASEANNPHIRPGSVVFKEGNLLGGLPYPDGIFVIIFASQLFEHSPGTVRLQVTSAVY</sequence>
<dbReference type="InterPro" id="IPR041698">
    <property type="entry name" value="Methyltransf_25"/>
</dbReference>
<organism evidence="2 3">
    <name type="scientific">Calycina marina</name>
    <dbReference type="NCBI Taxonomy" id="1763456"/>
    <lineage>
        <taxon>Eukaryota</taxon>
        <taxon>Fungi</taxon>
        <taxon>Dikarya</taxon>
        <taxon>Ascomycota</taxon>
        <taxon>Pezizomycotina</taxon>
        <taxon>Leotiomycetes</taxon>
        <taxon>Helotiales</taxon>
        <taxon>Pezizellaceae</taxon>
        <taxon>Calycina</taxon>
    </lineage>
</organism>
<evidence type="ECO:0000313" key="2">
    <source>
        <dbReference type="EMBL" id="KAG9242851.1"/>
    </source>
</evidence>
<dbReference type="SUPFAM" id="SSF53335">
    <property type="entry name" value="S-adenosyl-L-methionine-dependent methyltransferases"/>
    <property type="match status" value="1"/>
</dbReference>
<dbReference type="OrthoDB" id="10017101at2759"/>
<gene>
    <name evidence="2" type="ORF">BJ878DRAFT_424983</name>
</gene>
<reference evidence="2" key="1">
    <citation type="journal article" date="2021" name="IMA Fungus">
        <title>Genomic characterization of three marine fungi, including Emericellopsis atlantica sp. nov. with signatures of a generalist lifestyle and marine biomass degradation.</title>
        <authorList>
            <person name="Hagestad O.C."/>
            <person name="Hou L."/>
            <person name="Andersen J.H."/>
            <person name="Hansen E.H."/>
            <person name="Altermark B."/>
            <person name="Li C."/>
            <person name="Kuhnert E."/>
            <person name="Cox R.J."/>
            <person name="Crous P.W."/>
            <person name="Spatafora J.W."/>
            <person name="Lail K."/>
            <person name="Amirebrahimi M."/>
            <person name="Lipzen A."/>
            <person name="Pangilinan J."/>
            <person name="Andreopoulos W."/>
            <person name="Hayes R.D."/>
            <person name="Ng V."/>
            <person name="Grigoriev I.V."/>
            <person name="Jackson S.A."/>
            <person name="Sutton T.D.S."/>
            <person name="Dobson A.D.W."/>
            <person name="Rama T."/>
        </authorList>
    </citation>
    <scope>NUCLEOTIDE SEQUENCE</scope>
    <source>
        <strain evidence="2">TRa3180A</strain>
    </source>
</reference>
<keyword evidence="3" id="KW-1185">Reference proteome</keyword>